<dbReference type="AlphaFoldDB" id="A0A553SRF6"/>
<dbReference type="Gene3D" id="3.20.20.80">
    <property type="entry name" value="Glycosidases"/>
    <property type="match status" value="1"/>
</dbReference>
<organism evidence="5 6">
    <name type="scientific">Niallia circulans</name>
    <name type="common">Bacillus circulans</name>
    <dbReference type="NCBI Taxonomy" id="1397"/>
    <lineage>
        <taxon>Bacteria</taxon>
        <taxon>Bacillati</taxon>
        <taxon>Bacillota</taxon>
        <taxon>Bacilli</taxon>
        <taxon>Bacillales</taxon>
        <taxon>Bacillaceae</taxon>
        <taxon>Niallia</taxon>
    </lineage>
</organism>
<dbReference type="RefSeq" id="WP_185763010.1">
    <property type="nucleotide sequence ID" value="NZ_RIBP01000001.1"/>
</dbReference>
<evidence type="ECO:0000256" key="3">
    <source>
        <dbReference type="ARBA" id="ARBA00023295"/>
    </source>
</evidence>
<evidence type="ECO:0000256" key="2">
    <source>
        <dbReference type="ARBA" id="ARBA00022801"/>
    </source>
</evidence>
<comment type="caution">
    <text evidence="5">The sequence shown here is derived from an EMBL/GenBank/DDBJ whole genome shotgun (WGS) entry which is preliminary data.</text>
</comment>
<dbReference type="EMBL" id="RIBP01000001">
    <property type="protein sequence ID" value="TRZ39575.1"/>
    <property type="molecule type" value="Genomic_DNA"/>
</dbReference>
<dbReference type="GO" id="GO:0016052">
    <property type="term" value="P:carbohydrate catabolic process"/>
    <property type="evidence" value="ECO:0007669"/>
    <property type="project" value="TreeGrafter"/>
</dbReference>
<dbReference type="FunFam" id="3.20.20.80:FF:000004">
    <property type="entry name" value="Beta-glucosidase 6-phospho-beta-glucosidase"/>
    <property type="match status" value="1"/>
</dbReference>
<comment type="similarity">
    <text evidence="1 4">Belongs to the glycosyl hydrolase 1 family.</text>
</comment>
<evidence type="ECO:0000256" key="4">
    <source>
        <dbReference type="RuleBase" id="RU003690"/>
    </source>
</evidence>
<evidence type="ECO:0000256" key="1">
    <source>
        <dbReference type="ARBA" id="ARBA00010838"/>
    </source>
</evidence>
<dbReference type="SUPFAM" id="SSF51445">
    <property type="entry name" value="(Trans)glycosidases"/>
    <property type="match status" value="1"/>
</dbReference>
<name>A0A553SRF6_NIACI</name>
<accession>A0A553SRF6</accession>
<proteinExistence type="inferred from homology"/>
<reference evidence="6" key="1">
    <citation type="submission" date="2018-10" db="EMBL/GenBank/DDBJ databases">
        <title>FDA dAtabase for Regulatory Grade micrObial Sequences (FDA-ARGOS): Supporting development and validation of Infectious Disease Dx tests.</title>
        <authorList>
            <person name="Minogue T."/>
            <person name="Wolcott M."/>
            <person name="Wasieloski L."/>
            <person name="Aguilar W."/>
            <person name="Moore D."/>
            <person name="Tallon L."/>
            <person name="Sadzewicz L."/>
            <person name="Sengamalay N."/>
            <person name="Ott S."/>
            <person name="Godinez A."/>
            <person name="Nagaraj S."/>
            <person name="Vavikolanu K."/>
            <person name="Vyas G."/>
            <person name="Nadendla S."/>
            <person name="George J."/>
            <person name="Sichtig H."/>
        </authorList>
    </citation>
    <scope>NUCLEOTIDE SEQUENCE [LARGE SCALE GENOMIC DNA]</scope>
    <source>
        <strain evidence="6">FDAARGOS_343</strain>
    </source>
</reference>
<dbReference type="InterPro" id="IPR017853">
    <property type="entry name" value="GH"/>
</dbReference>
<dbReference type="Proteomes" id="UP000319837">
    <property type="component" value="Unassembled WGS sequence"/>
</dbReference>
<gene>
    <name evidence="5" type="ORF">CEQ21_00975</name>
</gene>
<dbReference type="PRINTS" id="PR00131">
    <property type="entry name" value="GLHYDRLASE1"/>
</dbReference>
<dbReference type="PANTHER" id="PTHR10353:SF122">
    <property type="entry name" value="6-PHOSPHO-BETA-GLUCOSIDASE ASCB-RELATED"/>
    <property type="match status" value="1"/>
</dbReference>
<evidence type="ECO:0000313" key="5">
    <source>
        <dbReference type="EMBL" id="TRZ39575.1"/>
    </source>
</evidence>
<evidence type="ECO:0000313" key="6">
    <source>
        <dbReference type="Proteomes" id="UP000319837"/>
    </source>
</evidence>
<dbReference type="GO" id="GO:0008422">
    <property type="term" value="F:beta-glucosidase activity"/>
    <property type="evidence" value="ECO:0007669"/>
    <property type="project" value="TreeGrafter"/>
</dbReference>
<protein>
    <submittedName>
        <fullName evidence="5">Glycoside hydrolase family 1 protein</fullName>
    </submittedName>
</protein>
<dbReference type="InterPro" id="IPR001360">
    <property type="entry name" value="Glyco_hydro_1"/>
</dbReference>
<keyword evidence="2 5" id="KW-0378">Hydrolase</keyword>
<dbReference type="Pfam" id="PF00232">
    <property type="entry name" value="Glyco_hydro_1"/>
    <property type="match status" value="1"/>
</dbReference>
<sequence>MDKKNRSTFPHDFLWGGSISAHQTEGGWEEDGKGPGIMDFVTTGSYQVPRQITKEIDTTKSYPSHNAIDFYHRYKEDIALFAEMGFTALRISIDWSRIYPTGEEREPNQKGIKFYKDVIDTIKSYGIEPIVTLYHFEMPIHLVKKYGAWENRKVIELYLRFCETMFKALKGKVYYWVTSNEMNHLDPQTEMSDIFTYMLTGHKYSELKDKKQSLATMGYNLALSGVMAAALGRKIDSRNKIGCVFGLTPMYPYDCNPTNVMDNFKEMERDFYQIDAMCNGKFPEYKLHEYTLAGINIDMLEEDKLAFKEGILDFIGINYYSSSVTKSNANADDDKAMFGGIQNPFLEKSKWGWSIDPIGLRYLLNYVYRRYGLPLMVTENGLGAVDQLEENNKINDDYRINYFEQHLKTLKKAILEDGIKCLGYLTWAPIDLVSASTGEMNKRYGFIHVNRDDDGSGDFSRIKKESFYWYKEVIETNGIDI</sequence>
<keyword evidence="3" id="KW-0326">Glycosidase</keyword>
<dbReference type="InterPro" id="IPR033132">
    <property type="entry name" value="GH_1_N_CS"/>
</dbReference>
<dbReference type="PANTHER" id="PTHR10353">
    <property type="entry name" value="GLYCOSYL HYDROLASE"/>
    <property type="match status" value="1"/>
</dbReference>
<dbReference type="PROSITE" id="PS00653">
    <property type="entry name" value="GLYCOSYL_HYDROL_F1_2"/>
    <property type="match status" value="1"/>
</dbReference>
<dbReference type="GO" id="GO:0005829">
    <property type="term" value="C:cytosol"/>
    <property type="evidence" value="ECO:0007669"/>
    <property type="project" value="TreeGrafter"/>
</dbReference>